<sequence>MPPMLATTRPSPSGRDKPNFAKRVRAFAKRVPPGGSRIWLGSIAAIVVATIAGAFGTGALPFGTRLAFWTLLLGWNAAKWQAWIAATVSGHQDWPAAIGWGAIFLNLLLPIEVRAALWAVGQAGPVSHLSIWLSAVAISGALALPIFAAPGRWPRRRLRAAAPTRPAGPLARAGVDPAEIVAMEAEDHYCRIHRAGGGQLLIHGRFRDGLAELDGAPGARIHRSAWVAERGVVGARREGRQWRLVLVDGRALRISPRHLADVRSRGWLRPPG</sequence>
<feature type="transmembrane region" description="Helical" evidence="1">
    <location>
        <begin position="129"/>
        <end position="149"/>
    </location>
</feature>
<reference evidence="3 4" key="1">
    <citation type="journal article" date="2015" name="J. Microbiol.">
        <title>Sphingosinicella ginsenosidimutans sp. nov., with ginsenoside converting activity.</title>
        <authorList>
            <person name="Kim J.K."/>
            <person name="Kang M.S."/>
            <person name="Park S.C."/>
            <person name="Kim K.M."/>
            <person name="Choi K."/>
            <person name="Yoon M.H."/>
            <person name="Im W.T."/>
        </authorList>
    </citation>
    <scope>NUCLEOTIDE SEQUENCE [LARGE SCALE GENOMIC DNA]</scope>
    <source>
        <strain evidence="3 4">BS-11</strain>
    </source>
</reference>
<accession>A0A5C6TVR3</accession>
<protein>
    <submittedName>
        <fullName evidence="3">LytTR family transcriptional regulator</fullName>
    </submittedName>
</protein>
<keyword evidence="1" id="KW-0472">Membrane</keyword>
<name>A0A5C6TVR3_9SPHN</name>
<dbReference type="GO" id="GO:0003677">
    <property type="term" value="F:DNA binding"/>
    <property type="evidence" value="ECO:0007669"/>
    <property type="project" value="InterPro"/>
</dbReference>
<dbReference type="SMART" id="SM00850">
    <property type="entry name" value="LytTR"/>
    <property type="match status" value="1"/>
</dbReference>
<evidence type="ECO:0000313" key="4">
    <source>
        <dbReference type="Proteomes" id="UP000321249"/>
    </source>
</evidence>
<dbReference type="InterPro" id="IPR007492">
    <property type="entry name" value="LytTR_DNA-bd_dom"/>
</dbReference>
<dbReference type="PROSITE" id="PS50930">
    <property type="entry name" value="HTH_LYTTR"/>
    <property type="match status" value="1"/>
</dbReference>
<organism evidence="3 4">
    <name type="scientific">Allosphingosinicella ginsenosidimutans</name>
    <dbReference type="NCBI Taxonomy" id="1176539"/>
    <lineage>
        <taxon>Bacteria</taxon>
        <taxon>Pseudomonadati</taxon>
        <taxon>Pseudomonadota</taxon>
        <taxon>Alphaproteobacteria</taxon>
        <taxon>Sphingomonadales</taxon>
        <taxon>Sphingomonadaceae</taxon>
        <taxon>Allosphingosinicella</taxon>
    </lineage>
</organism>
<comment type="caution">
    <text evidence="3">The sequence shown here is derived from an EMBL/GenBank/DDBJ whole genome shotgun (WGS) entry which is preliminary data.</text>
</comment>
<dbReference type="Pfam" id="PF04397">
    <property type="entry name" value="LytTR"/>
    <property type="match status" value="1"/>
</dbReference>
<keyword evidence="4" id="KW-1185">Reference proteome</keyword>
<dbReference type="Gene3D" id="2.40.50.1020">
    <property type="entry name" value="LytTr DNA-binding domain"/>
    <property type="match status" value="1"/>
</dbReference>
<gene>
    <name evidence="3" type="ORF">FRZ32_12105</name>
</gene>
<evidence type="ECO:0000256" key="1">
    <source>
        <dbReference type="SAM" id="Phobius"/>
    </source>
</evidence>
<dbReference type="AlphaFoldDB" id="A0A5C6TVR3"/>
<dbReference type="Proteomes" id="UP000321249">
    <property type="component" value="Unassembled WGS sequence"/>
</dbReference>
<dbReference type="RefSeq" id="WP_147043731.1">
    <property type="nucleotide sequence ID" value="NZ_BAABIR010000001.1"/>
</dbReference>
<feature type="transmembrane region" description="Helical" evidence="1">
    <location>
        <begin position="38"/>
        <end position="60"/>
    </location>
</feature>
<proteinExistence type="predicted"/>
<dbReference type="EMBL" id="VOQQ01000001">
    <property type="protein sequence ID" value="TXC64326.1"/>
    <property type="molecule type" value="Genomic_DNA"/>
</dbReference>
<evidence type="ECO:0000259" key="2">
    <source>
        <dbReference type="PROSITE" id="PS50930"/>
    </source>
</evidence>
<keyword evidence="1" id="KW-0812">Transmembrane</keyword>
<feature type="domain" description="HTH LytTR-type" evidence="2">
    <location>
        <begin position="175"/>
        <end position="268"/>
    </location>
</feature>
<evidence type="ECO:0000313" key="3">
    <source>
        <dbReference type="EMBL" id="TXC64326.1"/>
    </source>
</evidence>
<keyword evidence="1" id="KW-1133">Transmembrane helix</keyword>
<feature type="transmembrane region" description="Helical" evidence="1">
    <location>
        <begin position="97"/>
        <end position="117"/>
    </location>
</feature>